<organism evidence="1 2">
    <name type="scientific">Pelagomonas calceolata</name>
    <dbReference type="NCBI Taxonomy" id="35677"/>
    <lineage>
        <taxon>Eukaryota</taxon>
        <taxon>Sar</taxon>
        <taxon>Stramenopiles</taxon>
        <taxon>Ochrophyta</taxon>
        <taxon>Pelagophyceae</taxon>
        <taxon>Pelagomonadales</taxon>
        <taxon>Pelagomonadaceae</taxon>
        <taxon>Pelagomonas</taxon>
    </lineage>
</organism>
<dbReference type="EMBL" id="CAKKNE010000005">
    <property type="protein sequence ID" value="CAH0376025.1"/>
    <property type="molecule type" value="Genomic_DNA"/>
</dbReference>
<sequence length="295" mass="32865">MQPKRNAPPSGRRWRRRSVLTCSSMTIVDVVLARGTDAGSLRALRATCTSLRDALRDVTQFRLRERCAHVQRVLPKARALKAITAVLADDEDAEDTHLQLDDGLVDVASLYGSWDQYVVSEDNWRVRWPEARGLTQKLGGFSLYSARYMLSTPWRGIRHIEATGRQLYVDEGACVRFEYEASGGLLLGVEILSSRWLFPVEAPTLRVYESSPATVARPGSTLVRCKRAAVDSDSFEAADDATLDETGEWTTVYAVTHTLATPLPLARSTRVVVEVDCRRHSCNAAVHNVFFRVAV</sequence>
<proteinExistence type="predicted"/>
<evidence type="ECO:0000313" key="1">
    <source>
        <dbReference type="EMBL" id="CAH0376025.1"/>
    </source>
</evidence>
<accession>A0A8J2SSC9</accession>
<dbReference type="Proteomes" id="UP000789595">
    <property type="component" value="Unassembled WGS sequence"/>
</dbReference>
<reference evidence="1" key="1">
    <citation type="submission" date="2021-11" db="EMBL/GenBank/DDBJ databases">
        <authorList>
            <consortium name="Genoscope - CEA"/>
            <person name="William W."/>
        </authorList>
    </citation>
    <scope>NUCLEOTIDE SEQUENCE</scope>
</reference>
<dbReference type="AlphaFoldDB" id="A0A8J2SSC9"/>
<evidence type="ECO:0000313" key="2">
    <source>
        <dbReference type="Proteomes" id="UP000789595"/>
    </source>
</evidence>
<gene>
    <name evidence="1" type="ORF">PECAL_5P05790</name>
</gene>
<keyword evidence="2" id="KW-1185">Reference proteome</keyword>
<comment type="caution">
    <text evidence="1">The sequence shown here is derived from an EMBL/GenBank/DDBJ whole genome shotgun (WGS) entry which is preliminary data.</text>
</comment>
<name>A0A8J2SSC9_9STRA</name>
<protein>
    <submittedName>
        <fullName evidence="1">Uncharacterized protein</fullName>
    </submittedName>
</protein>